<dbReference type="PROSITE" id="PS00523">
    <property type="entry name" value="SULFATASE_1"/>
    <property type="match status" value="1"/>
</dbReference>
<dbReference type="InterPro" id="IPR000917">
    <property type="entry name" value="Sulfatase_N"/>
</dbReference>
<sequence>MVVICSSSMAGGVMKSSPPVRVFVRLSVLCLLLCPSVLPQRNDRPNFLLFMVDDLGYGDVGCFGNDTIRTPNIDRIASEGAKLTHHLAAEAMCTPSRAAFLTGRYPIRSGMAANHGLRFLPTIASTGGLPANETTFATLLKQAGYATALIGKWHLGLHCASGGSLCHHPNNHGFDYFYGTPITNFRECAEDGESVYCMSNFYRRYKQVYWAYLVGAASLLLIKFLGKMHVRWMTLLSLLTFCTLVMVFPEVSVSMLRPWNCVLMENEKVAEQPYSLKDLTPNLVNKSLKFIDDNADRPFFLYHSFLKVHTALFTTKEFEGRSRHGRYGDNVEEMDWAVGRILDAIEKKGLSHNTFVYLTSDNGGHVEEIRDGQREGGHNGILRGGKGMAGWDGGIRMPTVLRWPKDVRPGTVVDEPTSQMDVFPTVLRLAQLKTPGDRVIDGRDLMPLLTESKNVTDHRFFVHYCGSVIHAARYRPPTGESVWKAHYTTPNWDPGTEGCYDSFLCNCRGDYVTHHDPPLLFDVAKDPSERNPITPENEPKFAEIISTIDKGVKDHMSSVEKVENQFSLRNILWRPWLQPCCGHLPFCSCANNAQ</sequence>
<accession>A0A8J9ZGD2</accession>
<feature type="transmembrane region" description="Helical" evidence="6">
    <location>
        <begin position="232"/>
        <end position="249"/>
    </location>
</feature>
<evidence type="ECO:0000256" key="3">
    <source>
        <dbReference type="ARBA" id="ARBA00022723"/>
    </source>
</evidence>
<dbReference type="InterPro" id="IPR050738">
    <property type="entry name" value="Sulfatase"/>
</dbReference>
<feature type="domain" description="Sulfatase N-terminal" evidence="8">
    <location>
        <begin position="45"/>
        <end position="431"/>
    </location>
</feature>
<dbReference type="PANTHER" id="PTHR42693:SF49">
    <property type="entry name" value="SULFATASE N-TERMINAL DOMAIN-CONTAINING PROTEIN"/>
    <property type="match status" value="1"/>
</dbReference>
<feature type="signal peptide" evidence="7">
    <location>
        <begin position="1"/>
        <end position="39"/>
    </location>
</feature>
<dbReference type="Pfam" id="PF00884">
    <property type="entry name" value="Sulfatase"/>
    <property type="match status" value="1"/>
</dbReference>
<keyword evidence="6" id="KW-0812">Transmembrane</keyword>
<dbReference type="AlphaFoldDB" id="A0A8J9ZGD2"/>
<dbReference type="EMBL" id="OV696687">
    <property type="protein sequence ID" value="CAH1253157.1"/>
    <property type="molecule type" value="Genomic_DNA"/>
</dbReference>
<dbReference type="FunFam" id="3.30.1120.10:FF:000001">
    <property type="entry name" value="Arylsulfatase E"/>
    <property type="match status" value="1"/>
</dbReference>
<dbReference type="Gene3D" id="1.10.287.550">
    <property type="entry name" value="Helix hairpin bin"/>
    <property type="match status" value="1"/>
</dbReference>
<feature type="chain" id="PRO_5035449747" evidence="7">
    <location>
        <begin position="40"/>
        <end position="594"/>
    </location>
</feature>
<comment type="cofactor">
    <cofactor evidence="1">
        <name>Ca(2+)</name>
        <dbReference type="ChEBI" id="CHEBI:29108"/>
    </cofactor>
</comment>
<dbReference type="PROSITE" id="PS00149">
    <property type="entry name" value="SULFATASE_2"/>
    <property type="match status" value="1"/>
</dbReference>
<keyword evidence="7" id="KW-0732">Signal</keyword>
<evidence type="ECO:0000313" key="10">
    <source>
        <dbReference type="Proteomes" id="UP000838412"/>
    </source>
</evidence>
<dbReference type="Pfam" id="PF14707">
    <property type="entry name" value="Sulfatase_C"/>
    <property type="match status" value="1"/>
</dbReference>
<evidence type="ECO:0000256" key="4">
    <source>
        <dbReference type="ARBA" id="ARBA00022801"/>
    </source>
</evidence>
<keyword evidence="5" id="KW-0106">Calcium</keyword>
<dbReference type="Gene3D" id="3.40.720.10">
    <property type="entry name" value="Alkaline Phosphatase, subunit A"/>
    <property type="match status" value="1"/>
</dbReference>
<evidence type="ECO:0000256" key="7">
    <source>
        <dbReference type="SAM" id="SignalP"/>
    </source>
</evidence>
<dbReference type="Gene3D" id="3.30.1120.10">
    <property type="match status" value="1"/>
</dbReference>
<evidence type="ECO:0000256" key="2">
    <source>
        <dbReference type="ARBA" id="ARBA00008779"/>
    </source>
</evidence>
<evidence type="ECO:0000256" key="1">
    <source>
        <dbReference type="ARBA" id="ARBA00001913"/>
    </source>
</evidence>
<keyword evidence="6" id="KW-1133">Transmembrane helix</keyword>
<dbReference type="Proteomes" id="UP000838412">
    <property type="component" value="Chromosome 2"/>
</dbReference>
<dbReference type="CDD" id="cd16159">
    <property type="entry name" value="ES"/>
    <property type="match status" value="1"/>
</dbReference>
<keyword evidence="4" id="KW-0378">Hydrolase</keyword>
<dbReference type="PANTHER" id="PTHR42693">
    <property type="entry name" value="ARYLSULFATASE FAMILY MEMBER"/>
    <property type="match status" value="1"/>
</dbReference>
<evidence type="ECO:0000256" key="5">
    <source>
        <dbReference type="ARBA" id="ARBA00022837"/>
    </source>
</evidence>
<organism evidence="9 10">
    <name type="scientific">Branchiostoma lanceolatum</name>
    <name type="common">Common lancelet</name>
    <name type="synonym">Amphioxus lanceolatum</name>
    <dbReference type="NCBI Taxonomy" id="7740"/>
    <lineage>
        <taxon>Eukaryota</taxon>
        <taxon>Metazoa</taxon>
        <taxon>Chordata</taxon>
        <taxon>Cephalochordata</taxon>
        <taxon>Leptocardii</taxon>
        <taxon>Amphioxiformes</taxon>
        <taxon>Branchiostomatidae</taxon>
        <taxon>Branchiostoma</taxon>
    </lineage>
</organism>
<comment type="similarity">
    <text evidence="2">Belongs to the sulfatase family.</text>
</comment>
<dbReference type="GO" id="GO:0004065">
    <property type="term" value="F:arylsulfatase activity"/>
    <property type="evidence" value="ECO:0007669"/>
    <property type="project" value="TreeGrafter"/>
</dbReference>
<dbReference type="SUPFAM" id="SSF53649">
    <property type="entry name" value="Alkaline phosphatase-like"/>
    <property type="match status" value="1"/>
</dbReference>
<keyword evidence="10" id="KW-1185">Reference proteome</keyword>
<evidence type="ECO:0000259" key="8">
    <source>
        <dbReference type="Pfam" id="PF00884"/>
    </source>
</evidence>
<dbReference type="OrthoDB" id="103349at2759"/>
<dbReference type="InterPro" id="IPR024607">
    <property type="entry name" value="Sulfatase_CS"/>
</dbReference>
<evidence type="ECO:0000313" key="9">
    <source>
        <dbReference type="EMBL" id="CAH1253157.1"/>
    </source>
</evidence>
<dbReference type="GO" id="GO:0046872">
    <property type="term" value="F:metal ion binding"/>
    <property type="evidence" value="ECO:0007669"/>
    <property type="project" value="UniProtKB-KW"/>
</dbReference>
<protein>
    <submittedName>
        <fullName evidence="9">STS protein</fullName>
    </submittedName>
</protein>
<name>A0A8J9ZGD2_BRALA</name>
<proteinExistence type="inferred from homology"/>
<dbReference type="GO" id="GO:0012505">
    <property type="term" value="C:endomembrane system"/>
    <property type="evidence" value="ECO:0007669"/>
    <property type="project" value="UniProtKB-ARBA"/>
</dbReference>
<dbReference type="GO" id="GO:0005737">
    <property type="term" value="C:cytoplasm"/>
    <property type="evidence" value="ECO:0007669"/>
    <property type="project" value="UniProtKB-ARBA"/>
</dbReference>
<feature type="transmembrane region" description="Helical" evidence="6">
    <location>
        <begin position="208"/>
        <end position="225"/>
    </location>
</feature>
<dbReference type="InterPro" id="IPR017850">
    <property type="entry name" value="Alkaline_phosphatase_core_sf"/>
</dbReference>
<keyword evidence="6" id="KW-0472">Membrane</keyword>
<gene>
    <name evidence="9" type="primary">STS</name>
    <name evidence="9" type="ORF">BLAG_LOCUS13028</name>
</gene>
<keyword evidence="3" id="KW-0479">Metal-binding</keyword>
<evidence type="ECO:0000256" key="6">
    <source>
        <dbReference type="SAM" id="Phobius"/>
    </source>
</evidence>
<reference evidence="9" key="1">
    <citation type="submission" date="2022-01" db="EMBL/GenBank/DDBJ databases">
        <authorList>
            <person name="Braso-Vives M."/>
        </authorList>
    </citation>
    <scope>NUCLEOTIDE SEQUENCE</scope>
</reference>